<dbReference type="EMBL" id="OCNJ01000001">
    <property type="protein sequence ID" value="SOD91135.1"/>
    <property type="molecule type" value="Genomic_DNA"/>
</dbReference>
<dbReference type="NCBIfam" id="TIGR00589">
    <property type="entry name" value="ogt"/>
    <property type="match status" value="1"/>
</dbReference>
<evidence type="ECO:0000256" key="9">
    <source>
        <dbReference type="ARBA" id="ARBA00049348"/>
    </source>
</evidence>
<dbReference type="InterPro" id="IPR036217">
    <property type="entry name" value="MethylDNA_cys_MeTrfase_DNAb"/>
</dbReference>
<evidence type="ECO:0000256" key="5">
    <source>
        <dbReference type="ARBA" id="ARBA00022679"/>
    </source>
</evidence>
<dbReference type="Pfam" id="PF01035">
    <property type="entry name" value="DNA_binding_1"/>
    <property type="match status" value="1"/>
</dbReference>
<dbReference type="InterPro" id="IPR001497">
    <property type="entry name" value="MethylDNA_cys_MeTrfase_AS"/>
</dbReference>
<dbReference type="Pfam" id="PF02805">
    <property type="entry name" value="Ada_Zn_binding"/>
    <property type="match status" value="1"/>
</dbReference>
<keyword evidence="7" id="KW-0010">Activator</keyword>
<keyword evidence="6" id="KW-0227">DNA damage</keyword>
<evidence type="ECO:0000256" key="4">
    <source>
        <dbReference type="ARBA" id="ARBA00022603"/>
    </source>
</evidence>
<dbReference type="SUPFAM" id="SSF57884">
    <property type="entry name" value="Ada DNA repair protein, N-terminal domain (N-Ada 10)"/>
    <property type="match status" value="1"/>
</dbReference>
<dbReference type="CDD" id="cd06445">
    <property type="entry name" value="ATase"/>
    <property type="match status" value="1"/>
</dbReference>
<protein>
    <recommendedName>
        <fullName evidence="3">methylated-DNA--[protein]-cysteine S-methyltransferase</fullName>
        <ecNumber evidence="3">2.1.1.63</ecNumber>
    </recommendedName>
</protein>
<dbReference type="InterPro" id="IPR008332">
    <property type="entry name" value="MethylG_MeTrfase_N"/>
</dbReference>
<dbReference type="InterPro" id="IPR035451">
    <property type="entry name" value="Ada-like_dom_sf"/>
</dbReference>
<comment type="similarity">
    <text evidence="2">Belongs to the MGMT family.</text>
</comment>
<dbReference type="Proteomes" id="UP000219621">
    <property type="component" value="Unassembled WGS sequence"/>
</dbReference>
<evidence type="ECO:0000256" key="8">
    <source>
        <dbReference type="ARBA" id="ARBA00023204"/>
    </source>
</evidence>
<dbReference type="SMART" id="SM00342">
    <property type="entry name" value="HTH_ARAC"/>
    <property type="match status" value="1"/>
</dbReference>
<evidence type="ECO:0000256" key="7">
    <source>
        <dbReference type="ARBA" id="ARBA00023159"/>
    </source>
</evidence>
<dbReference type="OrthoDB" id="9802228at2"/>
<dbReference type="SUPFAM" id="SSF46767">
    <property type="entry name" value="Methylated DNA-protein cysteine methyltransferase, C-terminal domain"/>
    <property type="match status" value="1"/>
</dbReference>
<dbReference type="Gene3D" id="1.10.10.60">
    <property type="entry name" value="Homeodomain-like"/>
    <property type="match status" value="1"/>
</dbReference>
<dbReference type="InterPro" id="IPR018060">
    <property type="entry name" value="HTH_AraC"/>
</dbReference>
<dbReference type="PROSITE" id="PS00374">
    <property type="entry name" value="MGMT"/>
    <property type="match status" value="1"/>
</dbReference>
<accession>A0A286G6L2</accession>
<keyword evidence="4 11" id="KW-0489">Methyltransferase</keyword>
<evidence type="ECO:0000256" key="1">
    <source>
        <dbReference type="ARBA" id="ARBA00001286"/>
    </source>
</evidence>
<dbReference type="InterPro" id="IPR014048">
    <property type="entry name" value="MethylDNA_cys_MeTrfase_DNA-bd"/>
</dbReference>
<evidence type="ECO:0000256" key="3">
    <source>
        <dbReference type="ARBA" id="ARBA00011918"/>
    </source>
</evidence>
<dbReference type="RefSeq" id="WP_097277678.1">
    <property type="nucleotide sequence ID" value="NZ_OCNJ01000001.1"/>
</dbReference>
<comment type="catalytic activity">
    <reaction evidence="9">
        <text>a 6-O-methyl-2'-deoxyguanosine in DNA + L-cysteinyl-[protein] = S-methyl-L-cysteinyl-[protein] + a 2'-deoxyguanosine in DNA</text>
        <dbReference type="Rhea" id="RHEA:24000"/>
        <dbReference type="Rhea" id="RHEA-COMP:10131"/>
        <dbReference type="Rhea" id="RHEA-COMP:10132"/>
        <dbReference type="Rhea" id="RHEA-COMP:11367"/>
        <dbReference type="Rhea" id="RHEA-COMP:11368"/>
        <dbReference type="ChEBI" id="CHEBI:29950"/>
        <dbReference type="ChEBI" id="CHEBI:82612"/>
        <dbReference type="ChEBI" id="CHEBI:85445"/>
        <dbReference type="ChEBI" id="CHEBI:85448"/>
        <dbReference type="EC" id="2.1.1.63"/>
    </reaction>
</comment>
<evidence type="ECO:0000313" key="11">
    <source>
        <dbReference type="EMBL" id="SOD91135.1"/>
    </source>
</evidence>
<dbReference type="GO" id="GO:0043565">
    <property type="term" value="F:sequence-specific DNA binding"/>
    <property type="evidence" value="ECO:0007669"/>
    <property type="project" value="InterPro"/>
</dbReference>
<name>A0A286G6L2_9PROT</name>
<dbReference type="InterPro" id="IPR004026">
    <property type="entry name" value="Ada_DNA_repair_Zn-bd"/>
</dbReference>
<evidence type="ECO:0000259" key="10">
    <source>
        <dbReference type="PROSITE" id="PS01124"/>
    </source>
</evidence>
<evidence type="ECO:0000256" key="6">
    <source>
        <dbReference type="ARBA" id="ARBA00022763"/>
    </source>
</evidence>
<reference evidence="11 12" key="1">
    <citation type="submission" date="2017-09" db="EMBL/GenBank/DDBJ databases">
        <authorList>
            <person name="Ehlers B."/>
            <person name="Leendertz F.H."/>
        </authorList>
    </citation>
    <scope>NUCLEOTIDE SEQUENCE [LARGE SCALE GENOMIC DNA]</scope>
    <source>
        <strain evidence="11 12">USBA 140</strain>
    </source>
</reference>
<dbReference type="PANTHER" id="PTHR10815:SF5">
    <property type="entry name" value="METHYLATED-DNA--PROTEIN-CYSTEINE METHYLTRANSFERASE"/>
    <property type="match status" value="1"/>
</dbReference>
<dbReference type="Pfam" id="PF12833">
    <property type="entry name" value="HTH_18"/>
    <property type="match status" value="1"/>
</dbReference>
<dbReference type="Pfam" id="PF02870">
    <property type="entry name" value="Methyltransf_1N"/>
    <property type="match status" value="1"/>
</dbReference>
<dbReference type="FunFam" id="1.10.10.10:FF:000214">
    <property type="entry name" value="Methylated-DNA--protein-cysteine methyltransferase"/>
    <property type="match status" value="1"/>
</dbReference>
<gene>
    <name evidence="11" type="ORF">SAMN05421508_101826</name>
</gene>
<dbReference type="Gene3D" id="3.30.160.70">
    <property type="entry name" value="Methylated DNA-protein cysteine methyltransferase domain"/>
    <property type="match status" value="1"/>
</dbReference>
<keyword evidence="8" id="KW-0234">DNA repair</keyword>
<dbReference type="AlphaFoldDB" id="A0A286G6L2"/>
<sequence length="368" mass="38604">MAAPPFPSDAHIGALPPHFWSAVLQRNNRFDGIFWYGVSTTGIYCRPSCPSRRPRPDRVRFFGTCEEAEAAGFRACLRCRPRAAGDPAAADVVAVCRRLAAAVAEGVEAADLSVAAVAAGQGLSDTTLHRRFRAVLGCTPAQFVESLRLTALRDRLRAGESIAEATYGAGFGSASRVYERSGAHLGMTPGAYARGGAGERIGVVVVPTPLGALLVAGTETGLCAVRLGDDAGALRADLAAEFPAAEVVEAEAAVQDWAAALAAYVAGERPWPRLPVDVRGTAFQRRVWEALREIPPGATITYRDLACRIGKPTAQRAVARAVASNPVALAVPCHRVVPAAGGTGGYRWGPERKARLLAGEAEAVTEDA</sequence>
<dbReference type="InterPro" id="IPR036631">
    <property type="entry name" value="MGMT_N_sf"/>
</dbReference>
<dbReference type="Gene3D" id="3.40.10.10">
    <property type="entry name" value="DNA Methylphosphotriester Repair Domain"/>
    <property type="match status" value="1"/>
</dbReference>
<evidence type="ECO:0000313" key="12">
    <source>
        <dbReference type="Proteomes" id="UP000219621"/>
    </source>
</evidence>
<keyword evidence="5 11" id="KW-0808">Transferase</keyword>
<dbReference type="GO" id="GO:0006281">
    <property type="term" value="P:DNA repair"/>
    <property type="evidence" value="ECO:0007669"/>
    <property type="project" value="UniProtKB-KW"/>
</dbReference>
<dbReference type="PANTHER" id="PTHR10815">
    <property type="entry name" value="METHYLATED-DNA--PROTEIN-CYSTEINE METHYLTRANSFERASE"/>
    <property type="match status" value="1"/>
</dbReference>
<feature type="domain" description="HTH araC/xylS-type" evidence="10">
    <location>
        <begin position="97"/>
        <end position="195"/>
    </location>
</feature>
<proteinExistence type="inferred from homology"/>
<dbReference type="GO" id="GO:0003908">
    <property type="term" value="F:methylated-DNA-[protein]-cysteine S-methyltransferase activity"/>
    <property type="evidence" value="ECO:0007669"/>
    <property type="project" value="UniProtKB-EC"/>
</dbReference>
<comment type="catalytic activity">
    <reaction evidence="1">
        <text>a 4-O-methyl-thymidine in DNA + L-cysteinyl-[protein] = a thymidine in DNA + S-methyl-L-cysteinyl-[protein]</text>
        <dbReference type="Rhea" id="RHEA:53428"/>
        <dbReference type="Rhea" id="RHEA-COMP:10131"/>
        <dbReference type="Rhea" id="RHEA-COMP:10132"/>
        <dbReference type="Rhea" id="RHEA-COMP:13555"/>
        <dbReference type="Rhea" id="RHEA-COMP:13556"/>
        <dbReference type="ChEBI" id="CHEBI:29950"/>
        <dbReference type="ChEBI" id="CHEBI:82612"/>
        <dbReference type="ChEBI" id="CHEBI:137386"/>
        <dbReference type="ChEBI" id="CHEBI:137387"/>
        <dbReference type="EC" id="2.1.1.63"/>
    </reaction>
</comment>
<dbReference type="Gene3D" id="1.10.10.10">
    <property type="entry name" value="Winged helix-like DNA-binding domain superfamily/Winged helix DNA-binding domain"/>
    <property type="match status" value="1"/>
</dbReference>
<dbReference type="GO" id="GO:0032259">
    <property type="term" value="P:methylation"/>
    <property type="evidence" value="ECO:0007669"/>
    <property type="project" value="UniProtKB-KW"/>
</dbReference>
<dbReference type="SUPFAM" id="SSF53155">
    <property type="entry name" value="Methylated DNA-protein cysteine methyltransferase domain"/>
    <property type="match status" value="1"/>
</dbReference>
<dbReference type="EC" id="2.1.1.63" evidence="3"/>
<organism evidence="11 12">
    <name type="scientific">Caenispirillum bisanense</name>
    <dbReference type="NCBI Taxonomy" id="414052"/>
    <lineage>
        <taxon>Bacteria</taxon>
        <taxon>Pseudomonadati</taxon>
        <taxon>Pseudomonadota</taxon>
        <taxon>Alphaproteobacteria</taxon>
        <taxon>Rhodospirillales</taxon>
        <taxon>Novispirillaceae</taxon>
        <taxon>Caenispirillum</taxon>
    </lineage>
</organism>
<keyword evidence="12" id="KW-1185">Reference proteome</keyword>
<dbReference type="GO" id="GO:0003700">
    <property type="term" value="F:DNA-binding transcription factor activity"/>
    <property type="evidence" value="ECO:0007669"/>
    <property type="project" value="InterPro"/>
</dbReference>
<dbReference type="GO" id="GO:0008270">
    <property type="term" value="F:zinc ion binding"/>
    <property type="evidence" value="ECO:0007669"/>
    <property type="project" value="InterPro"/>
</dbReference>
<dbReference type="InterPro" id="IPR036388">
    <property type="entry name" value="WH-like_DNA-bd_sf"/>
</dbReference>
<dbReference type="PROSITE" id="PS01124">
    <property type="entry name" value="HTH_ARAC_FAMILY_2"/>
    <property type="match status" value="1"/>
</dbReference>
<evidence type="ECO:0000256" key="2">
    <source>
        <dbReference type="ARBA" id="ARBA00008711"/>
    </source>
</evidence>